<evidence type="ECO:0000259" key="8">
    <source>
        <dbReference type="Pfam" id="PF18376"/>
    </source>
</evidence>
<dbReference type="RefSeq" id="WP_115478303.1">
    <property type="nucleotide sequence ID" value="NZ_QRBF01000004.1"/>
</dbReference>
<dbReference type="GO" id="GO:0005829">
    <property type="term" value="C:cytosol"/>
    <property type="evidence" value="ECO:0007669"/>
    <property type="project" value="InterPro"/>
</dbReference>
<organism evidence="10 11">
    <name type="scientific">Dyella psychrodurans</name>
    <dbReference type="NCBI Taxonomy" id="1927960"/>
    <lineage>
        <taxon>Bacteria</taxon>
        <taxon>Pseudomonadati</taxon>
        <taxon>Pseudomonadota</taxon>
        <taxon>Gammaproteobacteria</taxon>
        <taxon>Lysobacterales</taxon>
        <taxon>Rhodanobacteraceae</taxon>
        <taxon>Dyella</taxon>
    </lineage>
</organism>
<dbReference type="SUPFAM" id="SSF54211">
    <property type="entry name" value="Ribosomal protein S5 domain 2-like"/>
    <property type="match status" value="1"/>
</dbReference>
<evidence type="ECO:0000313" key="10">
    <source>
        <dbReference type="EMBL" id="RDS83264.1"/>
    </source>
</evidence>
<evidence type="ECO:0000256" key="3">
    <source>
        <dbReference type="ARBA" id="ARBA00022516"/>
    </source>
</evidence>
<dbReference type="SUPFAM" id="SSF55060">
    <property type="entry name" value="GHMP Kinase, C-terminal domain"/>
    <property type="match status" value="1"/>
</dbReference>
<keyword evidence="6" id="KW-0443">Lipid metabolism</keyword>
<dbReference type="InterPro" id="IPR014721">
    <property type="entry name" value="Ribsml_uS5_D2-typ_fold_subgr"/>
</dbReference>
<comment type="similarity">
    <text evidence="1">Belongs to the diphosphomevalonate decarboxylase family.</text>
</comment>
<evidence type="ECO:0000256" key="1">
    <source>
        <dbReference type="ARBA" id="ARBA00008831"/>
    </source>
</evidence>
<dbReference type="PANTHER" id="PTHR10977:SF3">
    <property type="entry name" value="DIPHOSPHOMEVALONATE DECARBOXYLASE"/>
    <property type="match status" value="1"/>
</dbReference>
<dbReference type="GO" id="GO:0019287">
    <property type="term" value="P:isopentenyl diphosphate biosynthetic process, mevalonate pathway"/>
    <property type="evidence" value="ECO:0007669"/>
    <property type="project" value="InterPro"/>
</dbReference>
<dbReference type="InterPro" id="IPR029765">
    <property type="entry name" value="Mev_diP_decarb"/>
</dbReference>
<dbReference type="EMBL" id="QRBF01000004">
    <property type="protein sequence ID" value="RDS83264.1"/>
    <property type="molecule type" value="Genomic_DNA"/>
</dbReference>
<feature type="domain" description="Diphosphomevalonate decarboxylase-like N-terminal" evidence="9">
    <location>
        <begin position="19"/>
        <end position="175"/>
    </location>
</feature>
<feature type="domain" description="Mvd1 C-terminal" evidence="8">
    <location>
        <begin position="189"/>
        <end position="315"/>
    </location>
</feature>
<dbReference type="NCBIfam" id="TIGR01240">
    <property type="entry name" value="mevDPdecarb"/>
    <property type="match status" value="1"/>
</dbReference>
<comment type="caution">
    <text evidence="10">The sequence shown here is derived from an EMBL/GenBank/DDBJ whole genome shotgun (WGS) entry which is preliminary data.</text>
</comment>
<keyword evidence="3" id="KW-0444">Lipid biosynthesis</keyword>
<dbReference type="InterPro" id="IPR041431">
    <property type="entry name" value="Mvd1_C"/>
</dbReference>
<keyword evidence="4" id="KW-0547">Nucleotide-binding</keyword>
<evidence type="ECO:0000313" key="11">
    <source>
        <dbReference type="Proteomes" id="UP000255334"/>
    </source>
</evidence>
<dbReference type="FunFam" id="3.30.230.10:FF:000072">
    <property type="entry name" value="Diphosphomevalonate decarboxylase"/>
    <property type="match status" value="1"/>
</dbReference>
<evidence type="ECO:0000259" key="9">
    <source>
        <dbReference type="Pfam" id="PF22700"/>
    </source>
</evidence>
<reference evidence="10 11" key="1">
    <citation type="submission" date="2018-07" db="EMBL/GenBank/DDBJ databases">
        <title>Dyella monticola sp. nov. and Dyella psychrodurans sp. nov. isolated from monsoon evergreen broad-leaved forest soil of Dinghu Mountain, China.</title>
        <authorList>
            <person name="Gao Z."/>
            <person name="Qiu L."/>
        </authorList>
    </citation>
    <scope>NUCLEOTIDE SEQUENCE [LARGE SCALE GENOMIC DNA]</scope>
    <source>
        <strain evidence="10 11">4MSK11</strain>
    </source>
</reference>
<keyword evidence="11" id="KW-1185">Reference proteome</keyword>
<proteinExistence type="inferred from homology"/>
<dbReference type="PIRSF" id="PIRSF015950">
    <property type="entry name" value="Mev_P_decrbx"/>
    <property type="match status" value="1"/>
</dbReference>
<dbReference type="EC" id="4.1.1.33" evidence="2"/>
<evidence type="ECO:0000256" key="5">
    <source>
        <dbReference type="ARBA" id="ARBA00022840"/>
    </source>
</evidence>
<keyword evidence="7 10" id="KW-0456">Lyase</keyword>
<dbReference type="GO" id="GO:0004163">
    <property type="term" value="F:diphosphomevalonate decarboxylase activity"/>
    <property type="evidence" value="ECO:0007669"/>
    <property type="project" value="UniProtKB-EC"/>
</dbReference>
<dbReference type="Gene3D" id="3.30.70.890">
    <property type="entry name" value="GHMP kinase, C-terminal domain"/>
    <property type="match status" value="1"/>
</dbReference>
<evidence type="ECO:0000256" key="6">
    <source>
        <dbReference type="ARBA" id="ARBA00023098"/>
    </source>
</evidence>
<dbReference type="Proteomes" id="UP000255334">
    <property type="component" value="Unassembled WGS sequence"/>
</dbReference>
<keyword evidence="5" id="KW-0067">ATP-binding</keyword>
<name>A0A370X4B7_9GAMM</name>
<dbReference type="InterPro" id="IPR020568">
    <property type="entry name" value="Ribosomal_Su5_D2-typ_SF"/>
</dbReference>
<dbReference type="InterPro" id="IPR005935">
    <property type="entry name" value="Mev_decarb"/>
</dbReference>
<accession>A0A370X4B7</accession>
<evidence type="ECO:0000256" key="7">
    <source>
        <dbReference type="ARBA" id="ARBA00023239"/>
    </source>
</evidence>
<evidence type="ECO:0000256" key="4">
    <source>
        <dbReference type="ARBA" id="ARBA00022741"/>
    </source>
</evidence>
<dbReference type="Pfam" id="PF22700">
    <property type="entry name" value="MVD-like_N"/>
    <property type="match status" value="1"/>
</dbReference>
<sequence length="342" mass="36256">MNRELRADASGEFHAASQAQPNIALVKYWGKRDAALNLPAVGSISITLDSLWTRTDVRFVPGQKGDRVSLNGRSDEAESRRITACLDLLRQRAAVDWGADVASRNNFPTAAGLASSASGFAALVHAGARALGLQLSDAEQSVLARRCSGSAARSIFGGYVEWAHGRLADGTDSVAQPLLAAESWPLRVAVAITSKAAKQVGSSEGMRRTAQTSPYQSAWVDTQEADLTTARNAILARDFEALALISEYSCLKMHALAMAAQPGLLYWNGATMECMHRVRALRQQGLPVFFTVDAGPQLKAVCEPSAIEEVKAALRDVPGVLDVLDTGLGAGARAISPDAVEA</sequence>
<dbReference type="PANTHER" id="PTHR10977">
    <property type="entry name" value="DIPHOSPHOMEVALONATE DECARBOXYLASE"/>
    <property type="match status" value="1"/>
</dbReference>
<dbReference type="OrthoDB" id="5498344at2"/>
<gene>
    <name evidence="10" type="primary">mvaD</name>
    <name evidence="10" type="ORF">DWU99_12010</name>
</gene>
<dbReference type="GO" id="GO:0005524">
    <property type="term" value="F:ATP binding"/>
    <property type="evidence" value="ECO:0007669"/>
    <property type="project" value="UniProtKB-KW"/>
</dbReference>
<dbReference type="AlphaFoldDB" id="A0A370X4B7"/>
<dbReference type="Pfam" id="PF18376">
    <property type="entry name" value="MDD_C"/>
    <property type="match status" value="1"/>
</dbReference>
<dbReference type="InterPro" id="IPR053859">
    <property type="entry name" value="MVD-like_N"/>
</dbReference>
<protein>
    <recommendedName>
        <fullName evidence="2">diphosphomevalonate decarboxylase</fullName>
        <ecNumber evidence="2">4.1.1.33</ecNumber>
    </recommendedName>
</protein>
<evidence type="ECO:0000256" key="2">
    <source>
        <dbReference type="ARBA" id="ARBA00012296"/>
    </source>
</evidence>
<dbReference type="Gene3D" id="3.30.230.10">
    <property type="match status" value="1"/>
</dbReference>
<dbReference type="InterPro" id="IPR036554">
    <property type="entry name" value="GHMP_kinase_C_sf"/>
</dbReference>